<feature type="domain" description="IRS-type PTB" evidence="2">
    <location>
        <begin position="297"/>
        <end position="364"/>
    </location>
</feature>
<keyword evidence="4" id="KW-1185">Reference proteome</keyword>
<evidence type="ECO:0000313" key="3">
    <source>
        <dbReference type="EMBL" id="VUZ52526.1"/>
    </source>
</evidence>
<accession>A0A564YZC5</accession>
<dbReference type="Proteomes" id="UP000321570">
    <property type="component" value="Unassembled WGS sequence"/>
</dbReference>
<feature type="compositionally biased region" description="Low complexity" evidence="1">
    <location>
        <begin position="969"/>
        <end position="993"/>
    </location>
</feature>
<dbReference type="InterPro" id="IPR011993">
    <property type="entry name" value="PH-like_dom_sf"/>
</dbReference>
<feature type="compositionally biased region" description="Polar residues" evidence="1">
    <location>
        <begin position="173"/>
        <end position="198"/>
    </location>
</feature>
<dbReference type="AlphaFoldDB" id="A0A564YZC5"/>
<feature type="region of interest" description="Disordered" evidence="1">
    <location>
        <begin position="724"/>
        <end position="784"/>
    </location>
</feature>
<organism evidence="3 4">
    <name type="scientific">Hymenolepis diminuta</name>
    <name type="common">Rat tapeworm</name>
    <dbReference type="NCBI Taxonomy" id="6216"/>
    <lineage>
        <taxon>Eukaryota</taxon>
        <taxon>Metazoa</taxon>
        <taxon>Spiralia</taxon>
        <taxon>Lophotrochozoa</taxon>
        <taxon>Platyhelminthes</taxon>
        <taxon>Cestoda</taxon>
        <taxon>Eucestoda</taxon>
        <taxon>Cyclophyllidea</taxon>
        <taxon>Hymenolepididae</taxon>
        <taxon>Hymenolepis</taxon>
    </lineage>
</organism>
<feature type="compositionally biased region" description="Low complexity" evidence="1">
    <location>
        <begin position="417"/>
        <end position="440"/>
    </location>
</feature>
<evidence type="ECO:0000259" key="2">
    <source>
        <dbReference type="Pfam" id="PF02174"/>
    </source>
</evidence>
<feature type="compositionally biased region" description="Basic and acidic residues" evidence="1">
    <location>
        <begin position="145"/>
        <end position="156"/>
    </location>
</feature>
<feature type="region of interest" description="Disordered" evidence="1">
    <location>
        <begin position="548"/>
        <end position="588"/>
    </location>
</feature>
<feature type="region of interest" description="Disordered" evidence="1">
    <location>
        <begin position="387"/>
        <end position="457"/>
    </location>
</feature>
<feature type="compositionally biased region" description="Polar residues" evidence="1">
    <location>
        <begin position="129"/>
        <end position="138"/>
    </location>
</feature>
<feature type="compositionally biased region" description="Low complexity" evidence="1">
    <location>
        <begin position="45"/>
        <end position="64"/>
    </location>
</feature>
<feature type="region of interest" description="Disordered" evidence="1">
    <location>
        <begin position="960"/>
        <end position="995"/>
    </location>
</feature>
<gene>
    <name evidence="3" type="ORF">WMSIL1_LOCUS10960</name>
</gene>
<dbReference type="SUPFAM" id="SSF50729">
    <property type="entry name" value="PH domain-like"/>
    <property type="match status" value="1"/>
</dbReference>
<evidence type="ECO:0000256" key="1">
    <source>
        <dbReference type="SAM" id="MobiDB-lite"/>
    </source>
</evidence>
<evidence type="ECO:0000313" key="4">
    <source>
        <dbReference type="Proteomes" id="UP000321570"/>
    </source>
</evidence>
<sequence>MEFSTLIHSYACMKGMRRRYLSLVAAPGLTEAHLLIYENEAKWASSNPPNSSPSTTPSPNRTSPQLLSPAPLQTIEQFLQADDGSRKGAKYLVRLEGLFYAGINHVGVNGRLSVTAVIKSALGKLVVGSSKSQDLTSSGRHHHQQQKETKKKDAQQQRKSGALSSEVAGSAESYISTTSTPGTLKNSTEMSMMSSQRPASICGIPSLDSTPISPNSPNSVNPNSPRSPVSLGLYFQDGSSTLMSFATPDIMEAWLQVLTAVVATNRSRSGYPNIEYASTVTCRFKPKEFNSGPFPKIKGECLFCLSKLDVLLITQNVKQPDLSIRFPYVRNCASRDDGRLCFDVGRAAPTGECELILQMPNAKEAKAAHTRCITLMRQCTTWLKLGRDGPSSRRKTLPNFGKKTTGVNLAGPPLPQVPGTASAPVSASAAPGTAAVATPPMSEQQSPHTCDSPSTSDHRLSFTAVAASNHLPILPESSVVPFPPPPAPPLIPPLPDLTTLALSSHSASHLIGRRFHPHFSSSLSKKSHSFPSRFSTEPIPEVVVLEEEMAASGQSESAYQSPNKLTDESLDTEDSPPTPTRNSNTDSITAAADPVNHYLQLNVDNLVGTHIKSIAKYTAGDSLDGSGKGGKGGDDRLGNLQSEIPSEETIHHVLAYLSSITRPSKVAGIGECETPRSGTVSSVSRQPTVKFSPNTLMIPADQGRDGVYVDSLIFGIDRLTTKVGSQSSEISRTSSIKKMSTSSGTVQLRRPKRGFSGYTSQSGNNLGISSGGSGGSMSSNNRSRIYSHRDNDELFADLTYGPAGSSRHTMLCQMSKGSICDRSSVSFEAGHMSMVEESCCSYENDKDRKRPRTASDTGTKWKTSITAPIRFLPSTTQIADAVSRPRARSLTHQLATKPLSQPIGMKDLESMPSGEVYNGVVQLGSRSSSTTSTSKNIRRALEHVLGRPRSTEEGNGLIACVTSPSHHYNSNNNSNNNSNSGNGNAKSNSGQNKGRLHDSDIYVELDFPPPNQSTQTIGNELSSEMRNALRGSLLVTPSDSLSSNSSCLSFYGGGGSVNSGRQSLPTARNVNGSGGMSFTEHYGFVFGQGAPMSTGRTPFLIKPTGANVATASPNTAACDISPPTSAH</sequence>
<feature type="compositionally biased region" description="Polar residues" evidence="1">
    <location>
        <begin position="552"/>
        <end position="564"/>
    </location>
</feature>
<dbReference type="EMBL" id="CABIJS010000499">
    <property type="protein sequence ID" value="VUZ52526.1"/>
    <property type="molecule type" value="Genomic_DNA"/>
</dbReference>
<name>A0A564YZC5_HYMDI</name>
<dbReference type="Gene3D" id="2.30.29.30">
    <property type="entry name" value="Pleckstrin-homology domain (PH domain)/Phosphotyrosine-binding domain (PTB)"/>
    <property type="match status" value="1"/>
</dbReference>
<dbReference type="Pfam" id="PF02174">
    <property type="entry name" value="IRS"/>
    <property type="match status" value="1"/>
</dbReference>
<feature type="region of interest" description="Disordered" evidence="1">
    <location>
        <begin position="44"/>
        <end position="67"/>
    </location>
</feature>
<proteinExistence type="predicted"/>
<reference evidence="3 4" key="1">
    <citation type="submission" date="2019-07" db="EMBL/GenBank/DDBJ databases">
        <authorList>
            <person name="Jastrzebski P J."/>
            <person name="Paukszto L."/>
            <person name="Jastrzebski P J."/>
        </authorList>
    </citation>
    <scope>NUCLEOTIDE SEQUENCE [LARGE SCALE GENOMIC DNA]</scope>
    <source>
        <strain evidence="3 4">WMS-il1</strain>
    </source>
</reference>
<feature type="compositionally biased region" description="Low complexity" evidence="1">
    <location>
        <begin position="725"/>
        <end position="734"/>
    </location>
</feature>
<feature type="compositionally biased region" description="Polar residues" evidence="1">
    <location>
        <begin position="736"/>
        <end position="746"/>
    </location>
</feature>
<feature type="compositionally biased region" description="Low complexity" evidence="1">
    <location>
        <begin position="211"/>
        <end position="224"/>
    </location>
</feature>
<feature type="region of interest" description="Disordered" evidence="1">
    <location>
        <begin position="129"/>
        <end position="224"/>
    </location>
</feature>
<dbReference type="InterPro" id="IPR002404">
    <property type="entry name" value="IRS_PTB"/>
</dbReference>
<protein>
    <recommendedName>
        <fullName evidence="2">IRS-type PTB domain-containing protein</fullName>
    </recommendedName>
</protein>
<feature type="compositionally biased region" description="Polar residues" evidence="1">
    <location>
        <begin position="441"/>
        <end position="455"/>
    </location>
</feature>